<evidence type="ECO:0000313" key="2">
    <source>
        <dbReference type="Proteomes" id="UP000094793"/>
    </source>
</evidence>
<name>A0A1D7W695_BREAU</name>
<accession>A0A1D7W695</accession>
<dbReference type="Proteomes" id="UP000094793">
    <property type="component" value="Chromosome"/>
</dbReference>
<dbReference type="KEGG" id="blin:BLSMQ_2863"/>
<dbReference type="EMBL" id="CP017150">
    <property type="protein sequence ID" value="AOP54569.1"/>
    <property type="molecule type" value="Genomic_DNA"/>
</dbReference>
<dbReference type="AlphaFoldDB" id="A0A1D7W695"/>
<protein>
    <submittedName>
        <fullName evidence="1">Uncharacterized protein</fullName>
    </submittedName>
</protein>
<reference evidence="2" key="1">
    <citation type="submission" date="2016-09" db="EMBL/GenBank/DDBJ databases">
        <title>Complete Genome Sequence of Brevibacterium linens SMQ-1335.</title>
        <authorList>
            <person name="de Melo A.G."/>
            <person name="Labrie S.J."/>
            <person name="Dumaresq J."/>
            <person name="Roberts R.J."/>
            <person name="Tremblay D.M."/>
            <person name="Moineau S."/>
        </authorList>
    </citation>
    <scope>NUCLEOTIDE SEQUENCE [LARGE SCALE GENOMIC DNA]</scope>
    <source>
        <strain evidence="2">SMQ-1335</strain>
    </source>
</reference>
<gene>
    <name evidence="1" type="ORF">BLSMQ_2863</name>
</gene>
<organism evidence="1 2">
    <name type="scientific">Brevibacterium aurantiacum</name>
    <dbReference type="NCBI Taxonomy" id="273384"/>
    <lineage>
        <taxon>Bacteria</taxon>
        <taxon>Bacillati</taxon>
        <taxon>Actinomycetota</taxon>
        <taxon>Actinomycetes</taxon>
        <taxon>Micrococcales</taxon>
        <taxon>Brevibacteriaceae</taxon>
        <taxon>Brevibacterium</taxon>
    </lineage>
</organism>
<evidence type="ECO:0000313" key="1">
    <source>
        <dbReference type="EMBL" id="AOP54569.1"/>
    </source>
</evidence>
<sequence length="49" mass="5599">MPDQFEQLLLVWVQESQSVLEHLGYDIKLVGRFMGRVGSPDLLRVTSLP</sequence>
<proteinExistence type="predicted"/>